<dbReference type="Proteomes" id="UP001499947">
    <property type="component" value="Unassembled WGS sequence"/>
</dbReference>
<evidence type="ECO:0000313" key="3">
    <source>
        <dbReference type="Proteomes" id="UP001499947"/>
    </source>
</evidence>
<dbReference type="EMBL" id="BAAALR010000071">
    <property type="protein sequence ID" value="GAA1712017.1"/>
    <property type="molecule type" value="Genomic_DNA"/>
</dbReference>
<keyword evidence="3" id="KW-1185">Reference proteome</keyword>
<evidence type="ECO:0000256" key="1">
    <source>
        <dbReference type="SAM" id="MobiDB-lite"/>
    </source>
</evidence>
<protein>
    <submittedName>
        <fullName evidence="2">Uncharacterized protein</fullName>
    </submittedName>
</protein>
<reference evidence="3" key="1">
    <citation type="journal article" date="2019" name="Int. J. Syst. Evol. Microbiol.">
        <title>The Global Catalogue of Microorganisms (GCM) 10K type strain sequencing project: providing services to taxonomists for standard genome sequencing and annotation.</title>
        <authorList>
            <consortium name="The Broad Institute Genomics Platform"/>
            <consortium name="The Broad Institute Genome Sequencing Center for Infectious Disease"/>
            <person name="Wu L."/>
            <person name="Ma J."/>
        </authorList>
    </citation>
    <scope>NUCLEOTIDE SEQUENCE [LARGE SCALE GENOMIC DNA]</scope>
    <source>
        <strain evidence="3">JCM 13244</strain>
    </source>
</reference>
<comment type="caution">
    <text evidence="2">The sequence shown here is derived from an EMBL/GenBank/DDBJ whole genome shotgun (WGS) entry which is preliminary data.</text>
</comment>
<accession>A0ABP4UVB8</accession>
<name>A0ABP4UVB8_9ACTN</name>
<feature type="compositionally biased region" description="Polar residues" evidence="1">
    <location>
        <begin position="44"/>
        <end position="57"/>
    </location>
</feature>
<feature type="region of interest" description="Disordered" evidence="1">
    <location>
        <begin position="27"/>
        <end position="72"/>
    </location>
</feature>
<proteinExistence type="predicted"/>
<sequence>MIAIAGELGAARAELVMLGVPAAAAPVDTAPVGRGAHDDRLPNVEQSADTPSLNRVSSHMRPPGLQSASDLR</sequence>
<organism evidence="2 3">
    <name type="scientific">Streptomyces yatensis</name>
    <dbReference type="NCBI Taxonomy" id="155177"/>
    <lineage>
        <taxon>Bacteria</taxon>
        <taxon>Bacillati</taxon>
        <taxon>Actinomycetota</taxon>
        <taxon>Actinomycetes</taxon>
        <taxon>Kitasatosporales</taxon>
        <taxon>Streptomycetaceae</taxon>
        <taxon>Streptomyces</taxon>
        <taxon>Streptomyces violaceusniger group</taxon>
    </lineage>
</organism>
<gene>
    <name evidence="2" type="ORF">GCM10009680_61260</name>
</gene>
<evidence type="ECO:0000313" key="2">
    <source>
        <dbReference type="EMBL" id="GAA1712017.1"/>
    </source>
</evidence>